<evidence type="ECO:0000313" key="7">
    <source>
        <dbReference type="EMBL" id="KAH0896368.1"/>
    </source>
</evidence>
<accession>A0ABQ8AV48</accession>
<evidence type="ECO:0000256" key="4">
    <source>
        <dbReference type="ARBA" id="ARBA00022989"/>
    </source>
</evidence>
<keyword evidence="6" id="KW-0406">Ion transport</keyword>
<evidence type="ECO:0000313" key="8">
    <source>
        <dbReference type="Proteomes" id="UP000824890"/>
    </source>
</evidence>
<keyword evidence="3 6" id="KW-0187">Copper transport</keyword>
<feature type="transmembrane region" description="Helical" evidence="6">
    <location>
        <begin position="243"/>
        <end position="262"/>
    </location>
</feature>
<dbReference type="InterPro" id="IPR007274">
    <property type="entry name" value="Cop_transporter"/>
</dbReference>
<evidence type="ECO:0000256" key="6">
    <source>
        <dbReference type="RuleBase" id="RU367022"/>
    </source>
</evidence>
<comment type="subcellular location">
    <subcellularLocation>
        <location evidence="6">Membrane</location>
        <topology evidence="6">Multi-pass membrane protein</topology>
    </subcellularLocation>
</comment>
<organism evidence="7 8">
    <name type="scientific">Brassica napus</name>
    <name type="common">Rape</name>
    <dbReference type="NCBI Taxonomy" id="3708"/>
    <lineage>
        <taxon>Eukaryota</taxon>
        <taxon>Viridiplantae</taxon>
        <taxon>Streptophyta</taxon>
        <taxon>Embryophyta</taxon>
        <taxon>Tracheophyta</taxon>
        <taxon>Spermatophyta</taxon>
        <taxon>Magnoliopsida</taxon>
        <taxon>eudicotyledons</taxon>
        <taxon>Gunneridae</taxon>
        <taxon>Pentapetalae</taxon>
        <taxon>rosids</taxon>
        <taxon>malvids</taxon>
        <taxon>Brassicales</taxon>
        <taxon>Brassicaceae</taxon>
        <taxon>Brassiceae</taxon>
        <taxon>Brassica</taxon>
    </lineage>
</organism>
<feature type="transmembrane region" description="Helical" evidence="6">
    <location>
        <begin position="104"/>
        <end position="132"/>
    </location>
</feature>
<comment type="caution">
    <text evidence="7">The sequence shown here is derived from an EMBL/GenBank/DDBJ whole genome shotgun (WGS) entry which is preliminary data.</text>
</comment>
<reference evidence="7 8" key="1">
    <citation type="submission" date="2021-05" db="EMBL/GenBank/DDBJ databases">
        <title>Genome Assembly of Synthetic Allotetraploid Brassica napus Reveals Homoeologous Exchanges between Subgenomes.</title>
        <authorList>
            <person name="Davis J.T."/>
        </authorList>
    </citation>
    <scope>NUCLEOTIDE SEQUENCE [LARGE SCALE GENOMIC DNA]</scope>
    <source>
        <strain evidence="8">cv. Da-Ae</strain>
        <tissue evidence="7">Seedling</tissue>
    </source>
</reference>
<dbReference type="PANTHER" id="PTHR12483:SF102">
    <property type="entry name" value="COPPER TRANSPORT PROTEIN"/>
    <property type="match status" value="1"/>
</dbReference>
<comment type="caution">
    <text evidence="6">Lacks conserved residue(s) required for the propagation of feature annotation.</text>
</comment>
<dbReference type="Proteomes" id="UP000824890">
    <property type="component" value="Unassembled WGS sequence"/>
</dbReference>
<comment type="similarity">
    <text evidence="1 6">Belongs to the copper transporter (Ctr) (TC 1.A.56) family. SLC31A subfamily.</text>
</comment>
<keyword evidence="2 6" id="KW-0812">Transmembrane</keyword>
<evidence type="ECO:0000256" key="3">
    <source>
        <dbReference type="ARBA" id="ARBA00022796"/>
    </source>
</evidence>
<keyword evidence="6" id="KW-0186">Copper</keyword>
<feature type="transmembrane region" description="Helical" evidence="6">
    <location>
        <begin position="185"/>
        <end position="204"/>
    </location>
</feature>
<dbReference type="Pfam" id="PF04145">
    <property type="entry name" value="Ctr"/>
    <property type="match status" value="2"/>
</dbReference>
<keyword evidence="6" id="KW-0813">Transport</keyword>
<keyword evidence="5 6" id="KW-0472">Membrane</keyword>
<evidence type="ECO:0000256" key="5">
    <source>
        <dbReference type="ARBA" id="ARBA00023136"/>
    </source>
</evidence>
<keyword evidence="4 6" id="KW-1133">Transmembrane helix</keyword>
<proteinExistence type="inferred from homology"/>
<gene>
    <name evidence="7" type="ORF">HID58_045936</name>
</gene>
<keyword evidence="8" id="KW-1185">Reference proteome</keyword>
<name>A0ABQ8AV48_BRANA</name>
<feature type="transmembrane region" description="Helical" evidence="6">
    <location>
        <begin position="216"/>
        <end position="237"/>
    </location>
</feature>
<protein>
    <recommendedName>
        <fullName evidence="6">Copper transport protein</fullName>
    </recommendedName>
</protein>
<sequence length="324" mass="34916">MNGMSRSSTAAPAPSPSALFQHRRRHHGGMMHMTFFWGKNTEVLFDGWPGTSLKMYWVCLATVFVFSALSEWLSRCGIMKAGPASLGGGLAQTVIYTVRAGLSYLIMLAVMSFNGGVFLAAMAGFGVGFLIFGSSGSSTAAPAPSPSALFQHRRRHHGGMMHMTFFWGKNTEVLFDGWPGTSLKMYWVCLATVFVFSALSEWLSRCGIMKAGPASLGGGLAQTVIYTVRAGLSYLIMLAVMSFNGGVFLAAMAGFGVGFLIFGSRSFKDTGINNNHTEVWACAVVVTDDFVETLDTLPQLNNELRVGHFNMKASKAKGLAHLLN</sequence>
<evidence type="ECO:0000256" key="1">
    <source>
        <dbReference type="ARBA" id="ARBA00006921"/>
    </source>
</evidence>
<dbReference type="PANTHER" id="PTHR12483">
    <property type="entry name" value="SOLUTE CARRIER FAMILY 31 COPPER TRANSPORTERS"/>
    <property type="match status" value="1"/>
</dbReference>
<dbReference type="EMBL" id="JAGKQM010000012">
    <property type="protein sequence ID" value="KAH0896368.1"/>
    <property type="molecule type" value="Genomic_DNA"/>
</dbReference>
<evidence type="ECO:0000256" key="2">
    <source>
        <dbReference type="ARBA" id="ARBA00022692"/>
    </source>
</evidence>